<dbReference type="SUPFAM" id="SSF48726">
    <property type="entry name" value="Immunoglobulin"/>
    <property type="match status" value="1"/>
</dbReference>
<dbReference type="InterPro" id="IPR013098">
    <property type="entry name" value="Ig_I-set"/>
</dbReference>
<evidence type="ECO:0000256" key="2">
    <source>
        <dbReference type="ARBA" id="ARBA00023157"/>
    </source>
</evidence>
<dbReference type="PANTHER" id="PTHR45080:SF8">
    <property type="entry name" value="IG-LIKE DOMAIN-CONTAINING PROTEIN"/>
    <property type="match status" value="1"/>
</dbReference>
<dbReference type="GO" id="GO:0007156">
    <property type="term" value="P:homophilic cell adhesion via plasma membrane adhesion molecules"/>
    <property type="evidence" value="ECO:0007669"/>
    <property type="project" value="TreeGrafter"/>
</dbReference>
<accession>A0A6S7JGX9</accession>
<dbReference type="Gene3D" id="2.60.40.10">
    <property type="entry name" value="Immunoglobulins"/>
    <property type="match status" value="1"/>
</dbReference>
<comment type="caution">
    <text evidence="3">The sequence shown here is derived from an EMBL/GenBank/DDBJ whole genome shotgun (WGS) entry which is preliminary data.</text>
</comment>
<evidence type="ECO:0000313" key="3">
    <source>
        <dbReference type="EMBL" id="CAB4029364.1"/>
    </source>
</evidence>
<reference evidence="3" key="1">
    <citation type="submission" date="2020-04" db="EMBL/GenBank/DDBJ databases">
        <authorList>
            <person name="Alioto T."/>
            <person name="Alioto T."/>
            <person name="Gomez Garrido J."/>
        </authorList>
    </citation>
    <scope>NUCLEOTIDE SEQUENCE</scope>
    <source>
        <strain evidence="3">A484AB</strain>
    </source>
</reference>
<evidence type="ECO:0000256" key="1">
    <source>
        <dbReference type="ARBA" id="ARBA00022729"/>
    </source>
</evidence>
<dbReference type="PROSITE" id="PS50835">
    <property type="entry name" value="IG_LIKE"/>
    <property type="match status" value="1"/>
</dbReference>
<dbReference type="Pfam" id="PF07679">
    <property type="entry name" value="I-set"/>
    <property type="match status" value="1"/>
</dbReference>
<organism evidence="3 4">
    <name type="scientific">Paramuricea clavata</name>
    <name type="common">Red gorgonian</name>
    <name type="synonym">Violescent sea-whip</name>
    <dbReference type="NCBI Taxonomy" id="317549"/>
    <lineage>
        <taxon>Eukaryota</taxon>
        <taxon>Metazoa</taxon>
        <taxon>Cnidaria</taxon>
        <taxon>Anthozoa</taxon>
        <taxon>Octocorallia</taxon>
        <taxon>Malacalcyonacea</taxon>
        <taxon>Plexauridae</taxon>
        <taxon>Paramuricea</taxon>
    </lineage>
</organism>
<dbReference type="SMART" id="SM00408">
    <property type="entry name" value="IGc2"/>
    <property type="match status" value="1"/>
</dbReference>
<dbReference type="EMBL" id="CACRXK020016126">
    <property type="protein sequence ID" value="CAB4029364.1"/>
    <property type="molecule type" value="Genomic_DNA"/>
</dbReference>
<dbReference type="Proteomes" id="UP001152795">
    <property type="component" value="Unassembled WGS sequence"/>
</dbReference>
<gene>
    <name evidence="3" type="ORF">PACLA_8A089150</name>
</gene>
<keyword evidence="1" id="KW-0732">Signal</keyword>
<dbReference type="InterPro" id="IPR013783">
    <property type="entry name" value="Ig-like_fold"/>
</dbReference>
<dbReference type="InterPro" id="IPR007110">
    <property type="entry name" value="Ig-like_dom"/>
</dbReference>
<dbReference type="PANTHER" id="PTHR45080">
    <property type="entry name" value="CONTACTIN 5"/>
    <property type="match status" value="1"/>
</dbReference>
<dbReference type="InterPro" id="IPR050958">
    <property type="entry name" value="Cell_Adh-Cytoskel_Orgn"/>
</dbReference>
<sequence>MRALFGRVVLVSILLLISKNVYSLVGYSDQEKVPEDMQLVDISYISKPSISAIHVLCRAHLGLPYLKITCPALDNEPGFQNKNFDISKVNGKCKLTDNISRSYGCSRIIRKIPWKQIENFTNFTCFCRMKRQAVEKNVKHKASVKIINQECKTNTETVYRRKINEEKNIHILCCITGHPSPQITWYKDKFELHMPNGSTVINNVRYQKKGSRLIISRTDIRGSGNYHCVASNIVGYERGGSYQLIFY</sequence>
<dbReference type="AlphaFoldDB" id="A0A6S7JGX9"/>
<dbReference type="InterPro" id="IPR036179">
    <property type="entry name" value="Ig-like_dom_sf"/>
</dbReference>
<dbReference type="GO" id="GO:0005886">
    <property type="term" value="C:plasma membrane"/>
    <property type="evidence" value="ECO:0007669"/>
    <property type="project" value="TreeGrafter"/>
</dbReference>
<keyword evidence="4" id="KW-1185">Reference proteome</keyword>
<name>A0A6S7JGX9_PARCT</name>
<dbReference type="InterPro" id="IPR003598">
    <property type="entry name" value="Ig_sub2"/>
</dbReference>
<protein>
    <submittedName>
        <fullName evidence="3">Immunoglobulin I-set domain</fullName>
    </submittedName>
</protein>
<keyword evidence="2" id="KW-1015">Disulfide bond</keyword>
<proteinExistence type="predicted"/>
<feature type="non-terminal residue" evidence="3">
    <location>
        <position position="247"/>
    </location>
</feature>
<evidence type="ECO:0000313" key="4">
    <source>
        <dbReference type="Proteomes" id="UP001152795"/>
    </source>
</evidence>
<dbReference type="OrthoDB" id="6127080at2759"/>